<dbReference type="EMBL" id="JACEIK010001250">
    <property type="protein sequence ID" value="MCD7467607.1"/>
    <property type="molecule type" value="Genomic_DNA"/>
</dbReference>
<protein>
    <submittedName>
        <fullName evidence="2">Uncharacterized protein</fullName>
    </submittedName>
</protein>
<dbReference type="Proteomes" id="UP000823775">
    <property type="component" value="Unassembled WGS sequence"/>
</dbReference>
<sequence>MKAYHGSYNLTTGRTMAHGYPKISEHLFESLPTTLQYNPYNLGTDSGFLSWFLDQNLLNSLYSYHGSWYDSYHAPKSHTGVFLRELFSFFYWFIFHIWGLVLRTFEGLKTSLRRSVHTTQDDSLKEFLRERGKENYGKKVEVNKSKPDPSRHVIKKLIREGEANVIAIPKLKRQGYCHAAPWGYDWHLVPY</sequence>
<organism evidence="2 3">
    <name type="scientific">Datura stramonium</name>
    <name type="common">Jimsonweed</name>
    <name type="synonym">Common thornapple</name>
    <dbReference type="NCBI Taxonomy" id="4076"/>
    <lineage>
        <taxon>Eukaryota</taxon>
        <taxon>Viridiplantae</taxon>
        <taxon>Streptophyta</taxon>
        <taxon>Embryophyta</taxon>
        <taxon>Tracheophyta</taxon>
        <taxon>Spermatophyta</taxon>
        <taxon>Magnoliopsida</taxon>
        <taxon>eudicotyledons</taxon>
        <taxon>Gunneridae</taxon>
        <taxon>Pentapetalae</taxon>
        <taxon>asterids</taxon>
        <taxon>lamiids</taxon>
        <taxon>Solanales</taxon>
        <taxon>Solanaceae</taxon>
        <taxon>Solanoideae</taxon>
        <taxon>Datureae</taxon>
        <taxon>Datura</taxon>
    </lineage>
</organism>
<comment type="caution">
    <text evidence="2">The sequence shown here is derived from an EMBL/GenBank/DDBJ whole genome shotgun (WGS) entry which is preliminary data.</text>
</comment>
<accession>A0ABS8T880</accession>
<keyword evidence="1" id="KW-0812">Transmembrane</keyword>
<keyword evidence="1" id="KW-1133">Transmembrane helix</keyword>
<evidence type="ECO:0000313" key="3">
    <source>
        <dbReference type="Proteomes" id="UP000823775"/>
    </source>
</evidence>
<feature type="transmembrane region" description="Helical" evidence="1">
    <location>
        <begin position="86"/>
        <end position="105"/>
    </location>
</feature>
<gene>
    <name evidence="2" type="ORF">HAX54_005147</name>
</gene>
<name>A0ABS8T880_DATST</name>
<keyword evidence="1" id="KW-0472">Membrane</keyword>
<keyword evidence="3" id="KW-1185">Reference proteome</keyword>
<reference evidence="2 3" key="1">
    <citation type="journal article" date="2021" name="BMC Genomics">
        <title>Datura genome reveals duplications of psychoactive alkaloid biosynthetic genes and high mutation rate following tissue culture.</title>
        <authorList>
            <person name="Rajewski A."/>
            <person name="Carter-House D."/>
            <person name="Stajich J."/>
            <person name="Litt A."/>
        </authorList>
    </citation>
    <scope>NUCLEOTIDE SEQUENCE [LARGE SCALE GENOMIC DNA]</scope>
    <source>
        <strain evidence="2">AR-01</strain>
    </source>
</reference>
<evidence type="ECO:0000256" key="1">
    <source>
        <dbReference type="SAM" id="Phobius"/>
    </source>
</evidence>
<proteinExistence type="predicted"/>
<evidence type="ECO:0000313" key="2">
    <source>
        <dbReference type="EMBL" id="MCD7467607.1"/>
    </source>
</evidence>